<organism evidence="5 6">
    <name type="scientific">Serendipita indica (strain DSM 11827)</name>
    <name type="common">Root endophyte fungus</name>
    <name type="synonym">Piriformospora indica</name>
    <dbReference type="NCBI Taxonomy" id="1109443"/>
    <lineage>
        <taxon>Eukaryota</taxon>
        <taxon>Fungi</taxon>
        <taxon>Dikarya</taxon>
        <taxon>Basidiomycota</taxon>
        <taxon>Agaricomycotina</taxon>
        <taxon>Agaricomycetes</taxon>
        <taxon>Sebacinales</taxon>
        <taxon>Serendipitaceae</taxon>
        <taxon>Serendipita</taxon>
    </lineage>
</organism>
<dbReference type="InterPro" id="IPR036188">
    <property type="entry name" value="FAD/NAD-bd_sf"/>
</dbReference>
<keyword evidence="2" id="KW-0274">FAD</keyword>
<dbReference type="Gene3D" id="3.50.50.60">
    <property type="entry name" value="FAD/NAD(P)-binding domain"/>
    <property type="match status" value="1"/>
</dbReference>
<dbReference type="PRINTS" id="PR00370">
    <property type="entry name" value="FMOXYGENASE"/>
</dbReference>
<dbReference type="HOGENOM" id="CLU_019225_1_0_1"/>
<keyword evidence="4" id="KW-1133">Transmembrane helix</keyword>
<proteinExistence type="predicted"/>
<dbReference type="InParanoid" id="G4THH6"/>
<evidence type="ECO:0000256" key="3">
    <source>
        <dbReference type="ARBA" id="ARBA00023002"/>
    </source>
</evidence>
<dbReference type="GO" id="GO:0050661">
    <property type="term" value="F:NADP binding"/>
    <property type="evidence" value="ECO:0007669"/>
    <property type="project" value="InterPro"/>
</dbReference>
<reference evidence="5 6" key="1">
    <citation type="journal article" date="2011" name="PLoS Pathog.">
        <title>Endophytic Life Strategies Decoded by Genome and Transcriptome Analyses of the Mutualistic Root Symbiont Piriformospora indica.</title>
        <authorList>
            <person name="Zuccaro A."/>
            <person name="Lahrmann U."/>
            <person name="Guldener U."/>
            <person name="Langen G."/>
            <person name="Pfiffi S."/>
            <person name="Biedenkopf D."/>
            <person name="Wong P."/>
            <person name="Samans B."/>
            <person name="Grimm C."/>
            <person name="Basiewicz M."/>
            <person name="Murat C."/>
            <person name="Martin F."/>
            <person name="Kogel K.H."/>
        </authorList>
    </citation>
    <scope>NUCLEOTIDE SEQUENCE [LARGE SCALE GENOMIC DNA]</scope>
    <source>
        <strain evidence="5 6">DSM 11827</strain>
    </source>
</reference>
<evidence type="ECO:0000313" key="6">
    <source>
        <dbReference type="Proteomes" id="UP000007148"/>
    </source>
</evidence>
<keyword evidence="6" id="KW-1185">Reference proteome</keyword>
<dbReference type="PANTHER" id="PTHR23023">
    <property type="entry name" value="DIMETHYLANILINE MONOOXYGENASE"/>
    <property type="match status" value="1"/>
</dbReference>
<keyword evidence="5" id="KW-0503">Monooxygenase</keyword>
<keyword evidence="1" id="KW-0285">Flavoprotein</keyword>
<dbReference type="OrthoDB" id="74360at2759"/>
<dbReference type="InterPro" id="IPR050346">
    <property type="entry name" value="FMO-like"/>
</dbReference>
<dbReference type="SUPFAM" id="SSF51905">
    <property type="entry name" value="FAD/NAD(P)-binding domain"/>
    <property type="match status" value="2"/>
</dbReference>
<keyword evidence="4" id="KW-0812">Transmembrane</keyword>
<keyword evidence="4" id="KW-0472">Membrane</keyword>
<keyword evidence="3" id="KW-0560">Oxidoreductase</keyword>
<dbReference type="AlphaFoldDB" id="G4THH6"/>
<comment type="caution">
    <text evidence="5">The sequence shown here is derived from an EMBL/GenBank/DDBJ whole genome shotgun (WGS) entry which is preliminary data.</text>
</comment>
<dbReference type="InterPro" id="IPR000960">
    <property type="entry name" value="Flavin_mOase"/>
</dbReference>
<dbReference type="STRING" id="1109443.G4THH6"/>
<dbReference type="EMBL" id="CAFZ01000094">
    <property type="protein sequence ID" value="CCA70769.1"/>
    <property type="molecule type" value="Genomic_DNA"/>
</dbReference>
<dbReference type="GO" id="GO:0004497">
    <property type="term" value="F:monooxygenase activity"/>
    <property type="evidence" value="ECO:0007669"/>
    <property type="project" value="UniProtKB-KW"/>
</dbReference>
<evidence type="ECO:0000256" key="1">
    <source>
        <dbReference type="ARBA" id="ARBA00022630"/>
    </source>
</evidence>
<gene>
    <name evidence="5" type="ORF">PIIN_04704</name>
</gene>
<dbReference type="GO" id="GO:0050660">
    <property type="term" value="F:flavin adenine dinucleotide binding"/>
    <property type="evidence" value="ECO:0007669"/>
    <property type="project" value="InterPro"/>
</dbReference>
<dbReference type="eggNOG" id="KOG1399">
    <property type="taxonomic scope" value="Eukaryota"/>
</dbReference>
<protein>
    <submittedName>
        <fullName evidence="5">Related to dimethylaniline monooxygenase</fullName>
    </submittedName>
</protein>
<dbReference type="Pfam" id="PF13738">
    <property type="entry name" value="Pyr_redox_3"/>
    <property type="match status" value="1"/>
</dbReference>
<name>G4THH6_SERID</name>
<evidence type="ECO:0000256" key="4">
    <source>
        <dbReference type="SAM" id="Phobius"/>
    </source>
</evidence>
<sequence length="563" mass="63969">MAEPTKVVIVGAGWNGLMVAKTYLKINPAISLTILEAERTLGGTWSGDRVYPEFHTQVPYGRYESCDFPMTRPPAAPRAGGDFIPSLRVHEYLVEFAQRFNIADKITYNTSVEHIQRHEDGKGWKLDIRRENGEREVIICDKLVVATGVHSLPNVPDIPTSTEEPFVPLSFHSRYVGRHYDDIRSPSVNVVTIYGGGKSAYDAAQVALNAGKHVHWVIRTSGSGAGALALPEINGKPATDMLFTPAMEFNNPHPMRNTWWDWFFHSGGSRIGYWLHWAVAGLASRMMLSKWRYDEGVMKNLKPPFVDRIYFWHNSSVLALPGPELIDKVRNEDGITIHRADITRLSGRTIHLANGTTLETDILIYATGYNIHHTTFSERDSWELGLPVRIDRIPVIAPGTSWPTESMERADQEVLQRFPRLRNPPVKSKKPTWTQYRMYRYILPFELLRRRDRSLAFVGYMGGGTIIGADVSALWAVAWMEGKLEITRDFEEMIKESEVLNAFLKRRYINASQEAPYLPFDGTVIIREMMKELDVPHPNLGAWTPHFPSAYRGIVETWLAKHT</sequence>
<evidence type="ECO:0000256" key="2">
    <source>
        <dbReference type="ARBA" id="ARBA00022827"/>
    </source>
</evidence>
<accession>G4THH6</accession>
<dbReference type="OMA" id="PLFEYSF"/>
<evidence type="ECO:0000313" key="5">
    <source>
        <dbReference type="EMBL" id="CCA70769.1"/>
    </source>
</evidence>
<feature type="transmembrane region" description="Helical" evidence="4">
    <location>
        <begin position="457"/>
        <end position="478"/>
    </location>
</feature>
<dbReference type="Proteomes" id="UP000007148">
    <property type="component" value="Unassembled WGS sequence"/>
</dbReference>